<dbReference type="Proteomes" id="UP000887566">
    <property type="component" value="Unplaced"/>
</dbReference>
<organism evidence="3 4">
    <name type="scientific">Plectus sambesii</name>
    <dbReference type="NCBI Taxonomy" id="2011161"/>
    <lineage>
        <taxon>Eukaryota</taxon>
        <taxon>Metazoa</taxon>
        <taxon>Ecdysozoa</taxon>
        <taxon>Nematoda</taxon>
        <taxon>Chromadorea</taxon>
        <taxon>Plectida</taxon>
        <taxon>Plectina</taxon>
        <taxon>Plectoidea</taxon>
        <taxon>Plectidae</taxon>
        <taxon>Plectus</taxon>
    </lineage>
</organism>
<dbReference type="AlphaFoldDB" id="A0A914VNV4"/>
<keyword evidence="2" id="KW-0472">Membrane</keyword>
<evidence type="ECO:0000313" key="3">
    <source>
        <dbReference type="Proteomes" id="UP000887566"/>
    </source>
</evidence>
<evidence type="ECO:0000256" key="2">
    <source>
        <dbReference type="SAM" id="Phobius"/>
    </source>
</evidence>
<feature type="transmembrane region" description="Helical" evidence="2">
    <location>
        <begin position="12"/>
        <end position="39"/>
    </location>
</feature>
<evidence type="ECO:0000313" key="4">
    <source>
        <dbReference type="WBParaSite" id="PSAMB.scaffold22387size507.g38597.t1"/>
    </source>
</evidence>
<feature type="region of interest" description="Disordered" evidence="1">
    <location>
        <begin position="88"/>
        <end position="133"/>
    </location>
</feature>
<proteinExistence type="predicted"/>
<sequence length="133" mass="14789">MGNGLMSLLQDWSTQVVLIFLGSVLIVLVFTLCCCMFCCTLRQRHATKVTNAAKGKFLDTSHRIFKEQRVHKGKLSLYHEVMIAGMKEDDEERPVDERSPLRSQAGTTDAGGHHQSASVASLKSFPFPQTHSP</sequence>
<accession>A0A914VNV4</accession>
<keyword evidence="3" id="KW-1185">Reference proteome</keyword>
<feature type="compositionally biased region" description="Polar residues" evidence="1">
    <location>
        <begin position="115"/>
        <end position="133"/>
    </location>
</feature>
<dbReference type="WBParaSite" id="PSAMB.scaffold22387size507.g38597.t1">
    <property type="protein sequence ID" value="PSAMB.scaffold22387size507.g38597.t1"/>
    <property type="gene ID" value="PSAMB.scaffold22387size507.g38597"/>
</dbReference>
<keyword evidence="2" id="KW-0812">Transmembrane</keyword>
<reference evidence="4" key="1">
    <citation type="submission" date="2022-11" db="UniProtKB">
        <authorList>
            <consortium name="WormBaseParasite"/>
        </authorList>
    </citation>
    <scope>IDENTIFICATION</scope>
</reference>
<name>A0A914VNV4_9BILA</name>
<protein>
    <submittedName>
        <fullName evidence="4">Uncharacterized protein</fullName>
    </submittedName>
</protein>
<evidence type="ECO:0000256" key="1">
    <source>
        <dbReference type="SAM" id="MobiDB-lite"/>
    </source>
</evidence>
<keyword evidence="2" id="KW-1133">Transmembrane helix</keyword>